<organism evidence="2 3">
    <name type="scientific">Stygiolobus caldivivus</name>
    <dbReference type="NCBI Taxonomy" id="2824673"/>
    <lineage>
        <taxon>Archaea</taxon>
        <taxon>Thermoproteota</taxon>
        <taxon>Thermoprotei</taxon>
        <taxon>Sulfolobales</taxon>
        <taxon>Sulfolobaceae</taxon>
        <taxon>Stygiolobus</taxon>
    </lineage>
</organism>
<dbReference type="KEGG" id="csty:KN1_17280"/>
<dbReference type="RefSeq" id="WP_221287046.1">
    <property type="nucleotide sequence ID" value="NZ_AP024597.1"/>
</dbReference>
<dbReference type="EMBL" id="AP024597">
    <property type="protein sequence ID" value="BCU70431.1"/>
    <property type="molecule type" value="Genomic_DNA"/>
</dbReference>
<keyword evidence="1" id="KW-1133">Transmembrane helix</keyword>
<proteinExistence type="predicted"/>
<keyword evidence="3" id="KW-1185">Reference proteome</keyword>
<feature type="transmembrane region" description="Helical" evidence="1">
    <location>
        <begin position="63"/>
        <end position="84"/>
    </location>
</feature>
<evidence type="ECO:0000256" key="1">
    <source>
        <dbReference type="SAM" id="Phobius"/>
    </source>
</evidence>
<keyword evidence="1" id="KW-0472">Membrane</keyword>
<evidence type="ECO:0000313" key="2">
    <source>
        <dbReference type="EMBL" id="BCU70431.1"/>
    </source>
</evidence>
<gene>
    <name evidence="2" type="ORF">KN1_17280</name>
</gene>
<protein>
    <submittedName>
        <fullName evidence="2">Uncharacterized protein</fullName>
    </submittedName>
</protein>
<accession>A0A8D5U7W8</accession>
<dbReference type="GeneID" id="66163452"/>
<sequence length="104" mass="12708">MTDIVDYAIVKRAYENYVNEISYCRSDRELLIVIKKFISFLKEMYFEAAGEKLRQYIHQHMKLARRILFVIRLKYVIIFVYHLLLERLVNELLNAIRYFISIVR</sequence>
<evidence type="ECO:0000313" key="3">
    <source>
        <dbReference type="Proteomes" id="UP000825123"/>
    </source>
</evidence>
<dbReference type="Proteomes" id="UP000825123">
    <property type="component" value="Chromosome"/>
</dbReference>
<name>A0A8D5U7W8_9CREN</name>
<dbReference type="AlphaFoldDB" id="A0A8D5U7W8"/>
<reference evidence="2 3" key="1">
    <citation type="submission" date="2021-04" db="EMBL/GenBank/DDBJ databases">
        <title>Complete genome sequence of Stygiolobus sp. KN-1.</title>
        <authorList>
            <person name="Nakamura K."/>
            <person name="Sakai H."/>
            <person name="Kurosawa N."/>
        </authorList>
    </citation>
    <scope>NUCLEOTIDE SEQUENCE [LARGE SCALE GENOMIC DNA]</scope>
    <source>
        <strain evidence="2 3">KN-1</strain>
    </source>
</reference>
<keyword evidence="1" id="KW-0812">Transmembrane</keyword>